<dbReference type="GO" id="GO:0008641">
    <property type="term" value="F:ubiquitin-like modifier activating enzyme activity"/>
    <property type="evidence" value="ECO:0007669"/>
    <property type="project" value="InterPro"/>
</dbReference>
<keyword evidence="3" id="KW-1185">Reference proteome</keyword>
<dbReference type="OrthoDB" id="9804150at2"/>
<accession>A0A3A1YQA1</accession>
<proteinExistence type="predicted"/>
<dbReference type="PANTHER" id="PTHR43267:SF1">
    <property type="entry name" value="TRNA THREONYLCARBAMOYLADENOSINE DEHYDRATASE"/>
    <property type="match status" value="1"/>
</dbReference>
<dbReference type="EMBL" id="NRJG01000064">
    <property type="protein sequence ID" value="RIY38524.1"/>
    <property type="molecule type" value="Genomic_DNA"/>
</dbReference>
<gene>
    <name evidence="2" type="ORF">CKF58_04175</name>
</gene>
<dbReference type="Proteomes" id="UP000265916">
    <property type="component" value="Unassembled WGS sequence"/>
</dbReference>
<evidence type="ECO:0000313" key="3">
    <source>
        <dbReference type="Proteomes" id="UP000265916"/>
    </source>
</evidence>
<dbReference type="GO" id="GO:0061504">
    <property type="term" value="P:cyclic threonylcarbamoyladenosine biosynthetic process"/>
    <property type="evidence" value="ECO:0007669"/>
    <property type="project" value="TreeGrafter"/>
</dbReference>
<evidence type="ECO:0000259" key="1">
    <source>
        <dbReference type="Pfam" id="PF00899"/>
    </source>
</evidence>
<dbReference type="InterPro" id="IPR045886">
    <property type="entry name" value="ThiF/MoeB/HesA"/>
</dbReference>
<comment type="caution">
    <text evidence="2">The sequence shown here is derived from an EMBL/GenBank/DDBJ whole genome shotgun (WGS) entry which is preliminary data.</text>
</comment>
<evidence type="ECO:0000313" key="2">
    <source>
        <dbReference type="EMBL" id="RIY38524.1"/>
    </source>
</evidence>
<dbReference type="Pfam" id="PF00899">
    <property type="entry name" value="ThiF"/>
    <property type="match status" value="1"/>
</dbReference>
<organism evidence="2 3">
    <name type="scientific">Psittacicella hinzii</name>
    <dbReference type="NCBI Taxonomy" id="2028575"/>
    <lineage>
        <taxon>Bacteria</taxon>
        <taxon>Pseudomonadati</taxon>
        <taxon>Pseudomonadota</taxon>
        <taxon>Gammaproteobacteria</taxon>
        <taxon>Pasteurellales</taxon>
        <taxon>Psittacicellaceae</taxon>
        <taxon>Psittacicella</taxon>
    </lineage>
</organism>
<sequence length="291" mass="32327">MTTKSVNPDLQSYARSYALAFEGIYRLYGELALNAFSRAQVIVIGLGGVGSWVVETLARTGIGSIILVDGDDICTSNINRQLIATFDTIGEQKSEALNDRIESINDKAKVIIYDEYLTPDNMSEIIRPHTYTNACFAEGEIEIEPEHLYVIDAIDNAELKAALINYCRRNKYRLVVCGGAGGKVDPAKIRLADMTETTQDPLIANVRNRLRREYGYKERFKDKKFVVPTVYSVEQMKLPPNKKACDLKSLNCNNGYGSATAVTATFANFAASHVLNQIIKDAERTHAKAEK</sequence>
<dbReference type="GO" id="GO:0061503">
    <property type="term" value="F:tRNA threonylcarbamoyladenosine dehydratase"/>
    <property type="evidence" value="ECO:0007669"/>
    <property type="project" value="TreeGrafter"/>
</dbReference>
<feature type="domain" description="THIF-type NAD/FAD binding fold" evidence="1">
    <location>
        <begin position="27"/>
        <end position="281"/>
    </location>
</feature>
<dbReference type="CDD" id="cd00755">
    <property type="entry name" value="YgdL_like"/>
    <property type="match status" value="1"/>
</dbReference>
<protein>
    <recommendedName>
        <fullName evidence="1">THIF-type NAD/FAD binding fold domain-containing protein</fullName>
    </recommendedName>
</protein>
<reference evidence="2 3" key="1">
    <citation type="submission" date="2017-08" db="EMBL/GenBank/DDBJ databases">
        <title>Reclassification of Bisgaard taxon 37 and 44.</title>
        <authorList>
            <person name="Christensen H."/>
        </authorList>
    </citation>
    <scope>NUCLEOTIDE SEQUENCE [LARGE SCALE GENOMIC DNA]</scope>
    <source>
        <strain evidence="2 3">111</strain>
    </source>
</reference>
<dbReference type="RefSeq" id="WP_119531281.1">
    <property type="nucleotide sequence ID" value="NZ_JBHSSP010000029.1"/>
</dbReference>
<name>A0A3A1YQA1_9GAMM</name>
<dbReference type="Gene3D" id="3.40.50.720">
    <property type="entry name" value="NAD(P)-binding Rossmann-like Domain"/>
    <property type="match status" value="1"/>
</dbReference>
<dbReference type="PANTHER" id="PTHR43267">
    <property type="entry name" value="TRNA THREONYLCARBAMOYLADENOSINE DEHYDRATASE"/>
    <property type="match status" value="1"/>
</dbReference>
<dbReference type="SUPFAM" id="SSF69572">
    <property type="entry name" value="Activating enzymes of the ubiquitin-like proteins"/>
    <property type="match status" value="1"/>
</dbReference>
<dbReference type="AlphaFoldDB" id="A0A3A1YQA1"/>
<dbReference type="InterPro" id="IPR035985">
    <property type="entry name" value="Ubiquitin-activating_enz"/>
</dbReference>
<dbReference type="InterPro" id="IPR000594">
    <property type="entry name" value="ThiF_NAD_FAD-bd"/>
</dbReference>